<protein>
    <submittedName>
        <fullName evidence="1">Uncharacterized protein</fullName>
    </submittedName>
</protein>
<dbReference type="AlphaFoldDB" id="A0A3E0EWY8"/>
<dbReference type="RefSeq" id="WP_115809371.1">
    <property type="nucleotide sequence ID" value="NZ_QUNI01000001.1"/>
</dbReference>
<sequence length="351" mass="38716">MKKLLLVIAMTQLMVSCSDDTSETKKEEETNSGKYYVVGSKYDRNSENNYSWLAAIWVDGVPTVLSNEGLSEANAVAIYNNDIYVAGTQSLSNGNDVLKLWKNNAAESLTDGKYRVEARDLAVSEGNVYIAGNEYKGSLNTSIATVWKNGQAIHLSDEISEVNAICLYNNDVYAAGYKEIDGKKTAIIWKIGKEETILYSGDDDFESIATDIYVDDKGVFASGNIRNSTKSTAMLWKNTIGTALSDVENYSQANALFVNGSDVYVCGTDINTRVYTFIGKVWKNGNLIKEISGYNSLNINIADNKIYIASFGLDGNDINSEHKVFESGLDNLNFTEKYKFTNDKINAVLVK</sequence>
<accession>A0A3E0EWY8</accession>
<proteinExistence type="predicted"/>
<dbReference type="EMBL" id="QUNI01000001">
    <property type="protein sequence ID" value="REH01677.1"/>
    <property type="molecule type" value="Genomic_DNA"/>
</dbReference>
<dbReference type="Proteomes" id="UP000257136">
    <property type="component" value="Unassembled WGS sequence"/>
</dbReference>
<keyword evidence="2" id="KW-1185">Reference proteome</keyword>
<reference evidence="1 2" key="1">
    <citation type="submission" date="2018-08" db="EMBL/GenBank/DDBJ databases">
        <title>Genomic Encyclopedia of Archaeal and Bacterial Type Strains, Phase II (KMG-II): from individual species to whole genera.</title>
        <authorList>
            <person name="Goeker M."/>
        </authorList>
    </citation>
    <scope>NUCLEOTIDE SEQUENCE [LARGE SCALE GENOMIC DNA]</scope>
    <source>
        <strain evidence="1 2">DSM 100880</strain>
    </source>
</reference>
<comment type="caution">
    <text evidence="1">The sequence shown here is derived from an EMBL/GenBank/DDBJ whole genome shotgun (WGS) entry which is preliminary data.</text>
</comment>
<organism evidence="1 2">
    <name type="scientific">Flavobacterium aquicola</name>
    <dbReference type="NCBI Taxonomy" id="1682742"/>
    <lineage>
        <taxon>Bacteria</taxon>
        <taxon>Pseudomonadati</taxon>
        <taxon>Bacteroidota</taxon>
        <taxon>Flavobacteriia</taxon>
        <taxon>Flavobacteriales</taxon>
        <taxon>Flavobacteriaceae</taxon>
        <taxon>Flavobacterium</taxon>
    </lineage>
</organism>
<dbReference type="PROSITE" id="PS51257">
    <property type="entry name" value="PROKAR_LIPOPROTEIN"/>
    <property type="match status" value="1"/>
</dbReference>
<evidence type="ECO:0000313" key="1">
    <source>
        <dbReference type="EMBL" id="REH01677.1"/>
    </source>
</evidence>
<name>A0A3E0EWY8_9FLAO</name>
<gene>
    <name evidence="1" type="ORF">C8P67_101157</name>
</gene>
<evidence type="ECO:0000313" key="2">
    <source>
        <dbReference type="Proteomes" id="UP000257136"/>
    </source>
</evidence>
<dbReference type="OrthoDB" id="708305at2"/>